<feature type="domain" description="Obg" evidence="4">
    <location>
        <begin position="18"/>
        <end position="153"/>
    </location>
</feature>
<reference evidence="5 6" key="1">
    <citation type="submission" date="2024-03" db="EMBL/GenBank/DDBJ databases">
        <title>Adaptation during the transition from Ophiocordyceps entomopathogen to insect associate is accompanied by gene loss and intensified selection.</title>
        <authorList>
            <person name="Ward C.M."/>
            <person name="Onetto C.A."/>
            <person name="Borneman A.R."/>
        </authorList>
    </citation>
    <scope>NUCLEOTIDE SEQUENCE [LARGE SCALE GENOMIC DNA]</scope>
    <source>
        <strain evidence="5">AWRI1</strain>
        <tissue evidence="5">Single Adult Female</tissue>
    </source>
</reference>
<evidence type="ECO:0000259" key="4">
    <source>
        <dbReference type="PROSITE" id="PS51883"/>
    </source>
</evidence>
<evidence type="ECO:0000256" key="2">
    <source>
        <dbReference type="ARBA" id="ARBA00023134"/>
    </source>
</evidence>
<dbReference type="PROSITE" id="PS51883">
    <property type="entry name" value="OBG"/>
    <property type="match status" value="1"/>
</dbReference>
<evidence type="ECO:0000313" key="6">
    <source>
        <dbReference type="Proteomes" id="UP001367676"/>
    </source>
</evidence>
<evidence type="ECO:0000259" key="3">
    <source>
        <dbReference type="PROSITE" id="PS51710"/>
    </source>
</evidence>
<dbReference type="GO" id="GO:0042254">
    <property type="term" value="P:ribosome biogenesis"/>
    <property type="evidence" value="ECO:0007669"/>
    <property type="project" value="UniProtKB-UniRule"/>
</dbReference>
<dbReference type="InterPro" id="IPR006073">
    <property type="entry name" value="GTP-bd"/>
</dbReference>
<dbReference type="InterPro" id="IPR006169">
    <property type="entry name" value="GTP1_OBG_dom"/>
</dbReference>
<protein>
    <recommendedName>
        <fullName evidence="7">GTP-binding protein 10</fullName>
    </recommendedName>
</protein>
<keyword evidence="6" id="KW-1185">Reference proteome</keyword>
<keyword evidence="2" id="KW-0342">GTP-binding</keyword>
<feature type="domain" description="OBG-type G" evidence="3">
    <location>
        <begin position="154"/>
        <end position="349"/>
    </location>
</feature>
<dbReference type="InterPro" id="IPR031167">
    <property type="entry name" value="G_OBG"/>
</dbReference>
<sequence length="381" mass="42271">MELLTGMKYILQIRRKIGSFLDSLRIHVRGGVGGMGQPKYGGTGGKGGSVIIQAQEKCDLITVLKSYPSQKVRGGKGGDSGQKCILGRDGNDSYIHVPVGVNVITQDNIILGELNEPGDRIVVAKGGPGGCPETGYSGIRGENRTIRLDLKLIADIGLVGFPNAGKSTLLAAVTNARPKIASYPFTTLRPMVGIMEYSDKRTITMADLPGLIEGAHKNVGMGHEFLRHCERTKLLLLVVDVLGFRLNMKFPFRNCLETVILLNKEIELYRESLLDKPAILVVNKMDLPDASKNFKEIEERLKNMEETVQDYPSHLRPLKPIKFDEIIPVSIKTRRDDAIRLRKTLRKYLDIYAEQEDDDDAENKLLETLKSKHVERGPLLA</sequence>
<dbReference type="AlphaFoldDB" id="A0AAN9T5G0"/>
<evidence type="ECO:0008006" key="7">
    <source>
        <dbReference type="Google" id="ProtNLM"/>
    </source>
</evidence>
<dbReference type="InterPro" id="IPR027417">
    <property type="entry name" value="P-loop_NTPase"/>
</dbReference>
<dbReference type="Pfam" id="PF01018">
    <property type="entry name" value="GTP1_OBG"/>
    <property type="match status" value="1"/>
</dbReference>
<dbReference type="GO" id="GO:0005525">
    <property type="term" value="F:GTP binding"/>
    <property type="evidence" value="ECO:0007669"/>
    <property type="project" value="UniProtKB-KW"/>
</dbReference>
<evidence type="ECO:0000256" key="1">
    <source>
        <dbReference type="ARBA" id="ARBA00022741"/>
    </source>
</evidence>
<dbReference type="InterPro" id="IPR036726">
    <property type="entry name" value="GTP1_OBG_dom_sf"/>
</dbReference>
<organism evidence="5 6">
    <name type="scientific">Parthenolecanium corni</name>
    <dbReference type="NCBI Taxonomy" id="536013"/>
    <lineage>
        <taxon>Eukaryota</taxon>
        <taxon>Metazoa</taxon>
        <taxon>Ecdysozoa</taxon>
        <taxon>Arthropoda</taxon>
        <taxon>Hexapoda</taxon>
        <taxon>Insecta</taxon>
        <taxon>Pterygota</taxon>
        <taxon>Neoptera</taxon>
        <taxon>Paraneoptera</taxon>
        <taxon>Hemiptera</taxon>
        <taxon>Sternorrhyncha</taxon>
        <taxon>Coccoidea</taxon>
        <taxon>Coccidae</taxon>
        <taxon>Parthenolecanium</taxon>
    </lineage>
</organism>
<dbReference type="Gene3D" id="2.70.210.12">
    <property type="entry name" value="GTP1/OBG domain"/>
    <property type="match status" value="1"/>
</dbReference>
<keyword evidence="1" id="KW-0547">Nucleotide-binding</keyword>
<dbReference type="CDD" id="cd01898">
    <property type="entry name" value="Obg"/>
    <property type="match status" value="1"/>
</dbReference>
<dbReference type="EMBL" id="JBBCAQ010000037">
    <property type="protein sequence ID" value="KAK7574223.1"/>
    <property type="molecule type" value="Genomic_DNA"/>
</dbReference>
<dbReference type="PROSITE" id="PS51710">
    <property type="entry name" value="G_OBG"/>
    <property type="match status" value="1"/>
</dbReference>
<dbReference type="PANTHER" id="PTHR11702:SF43">
    <property type="entry name" value="GTP-BINDING PROTEIN 10"/>
    <property type="match status" value="1"/>
</dbReference>
<dbReference type="Gene3D" id="3.40.50.300">
    <property type="entry name" value="P-loop containing nucleotide triphosphate hydrolases"/>
    <property type="match status" value="1"/>
</dbReference>
<dbReference type="PRINTS" id="PR00326">
    <property type="entry name" value="GTP1OBG"/>
</dbReference>
<dbReference type="Pfam" id="PF01926">
    <property type="entry name" value="MMR_HSR1"/>
    <property type="match status" value="1"/>
</dbReference>
<dbReference type="InterPro" id="IPR045086">
    <property type="entry name" value="OBG_GTPase"/>
</dbReference>
<comment type="caution">
    <text evidence="5">The sequence shown here is derived from an EMBL/GenBank/DDBJ whole genome shotgun (WGS) entry which is preliminary data.</text>
</comment>
<dbReference type="PANTHER" id="PTHR11702">
    <property type="entry name" value="DEVELOPMENTALLY REGULATED GTP-BINDING PROTEIN-RELATED"/>
    <property type="match status" value="1"/>
</dbReference>
<dbReference type="GO" id="GO:0003924">
    <property type="term" value="F:GTPase activity"/>
    <property type="evidence" value="ECO:0007669"/>
    <property type="project" value="InterPro"/>
</dbReference>
<evidence type="ECO:0000313" key="5">
    <source>
        <dbReference type="EMBL" id="KAK7574223.1"/>
    </source>
</evidence>
<dbReference type="SUPFAM" id="SSF82051">
    <property type="entry name" value="Obg GTP-binding protein N-terminal domain"/>
    <property type="match status" value="1"/>
</dbReference>
<dbReference type="SUPFAM" id="SSF52540">
    <property type="entry name" value="P-loop containing nucleoside triphosphate hydrolases"/>
    <property type="match status" value="1"/>
</dbReference>
<gene>
    <name evidence="5" type="ORF">V9T40_011414</name>
</gene>
<proteinExistence type="predicted"/>
<dbReference type="GO" id="GO:0005739">
    <property type="term" value="C:mitochondrion"/>
    <property type="evidence" value="ECO:0007669"/>
    <property type="project" value="TreeGrafter"/>
</dbReference>
<accession>A0AAN9T5G0</accession>
<dbReference type="Proteomes" id="UP001367676">
    <property type="component" value="Unassembled WGS sequence"/>
</dbReference>
<name>A0AAN9T5G0_9HEMI</name>